<feature type="compositionally biased region" description="Pro residues" evidence="1">
    <location>
        <begin position="794"/>
        <end position="812"/>
    </location>
</feature>
<protein>
    <submittedName>
        <fullName evidence="3">Uncharacterized protein</fullName>
    </submittedName>
</protein>
<feature type="compositionally biased region" description="Gly residues" evidence="1">
    <location>
        <begin position="574"/>
        <end position="583"/>
    </location>
</feature>
<dbReference type="AlphaFoldDB" id="A0A5E4M517"/>
<feature type="compositionally biased region" description="Pro residues" evidence="1">
    <location>
        <begin position="775"/>
        <end position="786"/>
    </location>
</feature>
<feature type="compositionally biased region" description="Low complexity" evidence="1">
    <location>
        <begin position="584"/>
        <end position="593"/>
    </location>
</feature>
<proteinExistence type="predicted"/>
<feature type="compositionally biased region" description="Low complexity" evidence="1">
    <location>
        <begin position="728"/>
        <end position="742"/>
    </location>
</feature>
<name>A0A5E4M517_9HEMI</name>
<feature type="compositionally biased region" description="Pro residues" evidence="1">
    <location>
        <begin position="536"/>
        <end position="550"/>
    </location>
</feature>
<dbReference type="PANTHER" id="PTHR24216:SF65">
    <property type="entry name" value="PAXILLIN-LIKE PROTEIN 1"/>
    <property type="match status" value="1"/>
</dbReference>
<dbReference type="OrthoDB" id="6622639at2759"/>
<feature type="region of interest" description="Disordered" evidence="1">
    <location>
        <begin position="520"/>
        <end position="620"/>
    </location>
</feature>
<feature type="chain" id="PRO_5022936074" evidence="2">
    <location>
        <begin position="16"/>
        <end position="1180"/>
    </location>
</feature>
<evidence type="ECO:0000313" key="4">
    <source>
        <dbReference type="Proteomes" id="UP000325440"/>
    </source>
</evidence>
<reference evidence="3 4" key="1">
    <citation type="submission" date="2019-08" db="EMBL/GenBank/DDBJ databases">
        <authorList>
            <person name="Alioto T."/>
            <person name="Alioto T."/>
            <person name="Gomez Garrido J."/>
        </authorList>
    </citation>
    <scope>NUCLEOTIDE SEQUENCE [LARGE SCALE GENOMIC DNA]</scope>
</reference>
<organism evidence="3 4">
    <name type="scientific">Cinara cedri</name>
    <dbReference type="NCBI Taxonomy" id="506608"/>
    <lineage>
        <taxon>Eukaryota</taxon>
        <taxon>Metazoa</taxon>
        <taxon>Ecdysozoa</taxon>
        <taxon>Arthropoda</taxon>
        <taxon>Hexapoda</taxon>
        <taxon>Insecta</taxon>
        <taxon>Pterygota</taxon>
        <taxon>Neoptera</taxon>
        <taxon>Paraneoptera</taxon>
        <taxon>Hemiptera</taxon>
        <taxon>Sternorrhyncha</taxon>
        <taxon>Aphidomorpha</taxon>
        <taxon>Aphidoidea</taxon>
        <taxon>Aphididae</taxon>
        <taxon>Lachninae</taxon>
        <taxon>Cinara</taxon>
    </lineage>
</organism>
<evidence type="ECO:0000313" key="3">
    <source>
        <dbReference type="EMBL" id="VVC24951.1"/>
    </source>
</evidence>
<accession>A0A5E4M517</accession>
<feature type="compositionally biased region" description="Low complexity" evidence="1">
    <location>
        <begin position="749"/>
        <end position="767"/>
    </location>
</feature>
<gene>
    <name evidence="3" type="ORF">CINCED_3A008148</name>
</gene>
<feature type="compositionally biased region" description="Pro residues" evidence="1">
    <location>
        <begin position="697"/>
        <end position="727"/>
    </location>
</feature>
<feature type="compositionally biased region" description="Low complexity" evidence="1">
    <location>
        <begin position="685"/>
        <end position="696"/>
    </location>
</feature>
<keyword evidence="4" id="KW-1185">Reference proteome</keyword>
<dbReference type="EMBL" id="CABPRJ010000007">
    <property type="protein sequence ID" value="VVC24951.1"/>
    <property type="molecule type" value="Genomic_DNA"/>
</dbReference>
<feature type="region of interest" description="Disordered" evidence="1">
    <location>
        <begin position="685"/>
        <end position="868"/>
    </location>
</feature>
<dbReference type="PANTHER" id="PTHR24216">
    <property type="entry name" value="PAXILLIN-RELATED"/>
    <property type="match status" value="1"/>
</dbReference>
<feature type="compositionally biased region" description="Polar residues" evidence="1">
    <location>
        <begin position="827"/>
        <end position="844"/>
    </location>
</feature>
<evidence type="ECO:0000256" key="2">
    <source>
        <dbReference type="SAM" id="SignalP"/>
    </source>
</evidence>
<feature type="compositionally biased region" description="Low complexity" evidence="1">
    <location>
        <begin position="551"/>
        <end position="565"/>
    </location>
</feature>
<evidence type="ECO:0000256" key="1">
    <source>
        <dbReference type="SAM" id="MobiDB-lite"/>
    </source>
</evidence>
<keyword evidence="2" id="KW-0732">Signal</keyword>
<feature type="signal peptide" evidence="2">
    <location>
        <begin position="1"/>
        <end position="15"/>
    </location>
</feature>
<sequence length="1180" mass="129054">MQLLWLFLFIGVVQCDDLSDSRVISTTEYNSLALPCAIEYISAYTVSVQTAYITAFECLTSANYFVNYVQSAFSNCDTSSSVVSNSHSELMASLSGTSDNNALQGIDDMIKGLKNDEFKEWNERIDAVAFMTWNYYRKPDVSPTDPGIKLGDAADATTAKTLLITRRFEARMDQFMAEAKALKAFYVSNKVEIDENNVNQEQYSHLVSQYFRAREDIVKKSAVFTAIRYAFMYGIGISLCDGSAQLDEKLLQIYKAQDLSTFFGINDLDSMKLFSQTVTHMYSIYKISSTVLYLNSVGHTPRELSLRILCWEQLNLVRANYEVMCTLILKFIEITQTNIEQKFGKDTEDSKKAMTELFCSVSRMLLVAVKTTEVVYKQTWYYKPDGSMITTSYSSENGIDVIRQFYVQFTWENPNLMSFDVRVINKDSTSLPSSTIILPQDLYQLTVNKLMIQAFFCEINFIIVKIQTSLNNDNNDSTSWIYYSITLKEMEFAMIFAKYTAISNKIMIINTSTYAPTGINLGTNSDTSPGNNPNINPTPNPDGSPAPNPDTSPTSTSPGASPGTSLAGSDSVISGGGNSGGGTNPNTNPGSNSAPYPDSGPTPTRADLSLGNGPHDISVDNKDVSTQITEIMNENSVDIIAILAIHTSDLSTTFQNVETHINQNTKPVLESINYQIGMIAITGTNPVPNSDTSPSSNPVPNPVPNPTPNPDTITPPSPVPTLTPNPVPNSIISPPSSQVPSPTLNSDTSLTPSPVVSSPLNLAPSPVQNSAINPVPNPDSPAPSPGSPVSSPESPAPSPGSPAPSPESPAPSPGSQAPGPNSPTPSPDSSAPNQEISSFANSPDSGPGITFPGNPRTGPTGDSSDTVTTRGTFIRITDSVQITKSIQYFYESITYQFTLTTSAVQSISQTEYSKFIVTSLESCKKQFELNINYLNCVTELFVKYLSTCTVVGSDTYIQALNEFNKDVTEKLVVISSVTDIIFKRITIYRIENCYIPVAPTISYEQFVTQFFSFFKLDFTEMINSSNNKADALLTTVVAKFTTVHQTVITAVQGVQESDYKQMTLTYLEQTITVFKETTDTLMTEITQTQGFISQDSQTIQTAYFQEIVERISIVISIYSTALVKSFTYAQNSQTVNIYKSEGDTTATESSFSEVVTKVTEIKVTRVSNVNLQITQLSPSG</sequence>
<dbReference type="Proteomes" id="UP000325440">
    <property type="component" value="Unassembled WGS sequence"/>
</dbReference>